<feature type="region of interest" description="Disordered" evidence="1">
    <location>
        <begin position="17"/>
        <end position="54"/>
    </location>
</feature>
<keyword evidence="3" id="KW-1185">Reference proteome</keyword>
<dbReference type="Proteomes" id="UP001472866">
    <property type="component" value="Chromosome 09"/>
</dbReference>
<evidence type="ECO:0000313" key="2">
    <source>
        <dbReference type="EMBL" id="WZN64444.1"/>
    </source>
</evidence>
<dbReference type="AlphaFoldDB" id="A0AAX4PFA8"/>
<sequence>MDSPWMARLAAQSSMDTIGGNCTTATEDEECGLPRSTSKMPPWRDPACPRSPRTPQAQIVKNSFRATYRVSGRKASRSKLSFISPEIIRDGRHGEYSQ</sequence>
<evidence type="ECO:0000256" key="1">
    <source>
        <dbReference type="SAM" id="MobiDB-lite"/>
    </source>
</evidence>
<reference evidence="2 3" key="1">
    <citation type="submission" date="2024-03" db="EMBL/GenBank/DDBJ databases">
        <title>Complete genome sequence of the green alga Chloropicon roscoffensis RCC1871.</title>
        <authorList>
            <person name="Lemieux C."/>
            <person name="Pombert J.-F."/>
            <person name="Otis C."/>
            <person name="Turmel M."/>
        </authorList>
    </citation>
    <scope>NUCLEOTIDE SEQUENCE [LARGE SCALE GENOMIC DNA]</scope>
    <source>
        <strain evidence="2 3">RCC1871</strain>
    </source>
</reference>
<dbReference type="EMBL" id="CP151509">
    <property type="protein sequence ID" value="WZN64444.1"/>
    <property type="molecule type" value="Genomic_DNA"/>
</dbReference>
<name>A0AAX4PFA8_9CHLO</name>
<protein>
    <submittedName>
        <fullName evidence="2">Uncharacterized protein</fullName>
    </submittedName>
</protein>
<accession>A0AAX4PFA8</accession>
<gene>
    <name evidence="2" type="ORF">HKI87_09g60000</name>
</gene>
<organism evidence="2 3">
    <name type="scientific">Chloropicon roscoffensis</name>
    <dbReference type="NCBI Taxonomy" id="1461544"/>
    <lineage>
        <taxon>Eukaryota</taxon>
        <taxon>Viridiplantae</taxon>
        <taxon>Chlorophyta</taxon>
        <taxon>Chloropicophyceae</taxon>
        <taxon>Chloropicales</taxon>
        <taxon>Chloropicaceae</taxon>
        <taxon>Chloropicon</taxon>
    </lineage>
</organism>
<evidence type="ECO:0000313" key="3">
    <source>
        <dbReference type="Proteomes" id="UP001472866"/>
    </source>
</evidence>
<proteinExistence type="predicted"/>